<dbReference type="RefSeq" id="WP_175187133.1">
    <property type="nucleotide sequence ID" value="NZ_JABVZQ010000004.1"/>
</dbReference>
<keyword evidence="7" id="KW-1185">Reference proteome</keyword>
<dbReference type="PANTHER" id="PTHR30570">
    <property type="entry name" value="PERIPLASMIC PHOSPHATE BINDING COMPONENT OF PHOSPHATE ABC TRANSPORTER"/>
    <property type="match status" value="1"/>
</dbReference>
<feature type="domain" description="PBP" evidence="5">
    <location>
        <begin position="18"/>
        <end position="252"/>
    </location>
</feature>
<sequence>MKMLKKLFLLVAVLSFAATAPAQAKDSLVLDGSTTVGPIAKSFAAYFTKNYGVQVTVSESGSGNGAKSLINGACDIANMSRGMKDAEVAAAKSKGVDPVAHVAALDGIAVVVHPSNFVSALTTEQIRDIYRGKVTNWNQVGGPSAKIVVIQRESNSGTQDSFRSLVVGKKNPITKRAETQASNGAVKSRVATTPAAIGFIGLGFVDDSVKSLSVDGVKPSVETVKDGSYPVARPLFMVTDGQPTGNVKKFIELNRTEDGKQMISELGYVNKY</sequence>
<keyword evidence="3 4" id="KW-0732">Signal</keyword>
<keyword evidence="2 4" id="KW-0813">Transport</keyword>
<dbReference type="Gene3D" id="3.40.190.10">
    <property type="entry name" value="Periplasmic binding protein-like II"/>
    <property type="match status" value="2"/>
</dbReference>
<dbReference type="NCBIfam" id="TIGR02136">
    <property type="entry name" value="ptsS_2"/>
    <property type="match status" value="1"/>
</dbReference>
<evidence type="ECO:0000256" key="2">
    <source>
        <dbReference type="ARBA" id="ARBA00022448"/>
    </source>
</evidence>
<dbReference type="PANTHER" id="PTHR30570:SF1">
    <property type="entry name" value="PHOSPHATE-BINDING PROTEIN PSTS"/>
    <property type="match status" value="1"/>
</dbReference>
<evidence type="ECO:0000259" key="5">
    <source>
        <dbReference type="Pfam" id="PF12849"/>
    </source>
</evidence>
<comment type="caution">
    <text evidence="6">The sequence shown here is derived from an EMBL/GenBank/DDBJ whole genome shotgun (WGS) entry which is preliminary data.</text>
</comment>
<proteinExistence type="inferred from homology"/>
<evidence type="ECO:0000313" key="6">
    <source>
        <dbReference type="EMBL" id="MBF0635864.1"/>
    </source>
</evidence>
<gene>
    <name evidence="6" type="ORF">INT08_01525</name>
</gene>
<dbReference type="CDD" id="cd13653">
    <property type="entry name" value="PBP2_phosphate_like_1"/>
    <property type="match status" value="1"/>
</dbReference>
<keyword evidence="4" id="KW-0592">Phosphate transport</keyword>
<evidence type="ECO:0000313" key="7">
    <source>
        <dbReference type="Proteomes" id="UP000619838"/>
    </source>
</evidence>
<dbReference type="SUPFAM" id="SSF53850">
    <property type="entry name" value="Periplasmic binding protein-like II"/>
    <property type="match status" value="1"/>
</dbReference>
<name>A0ABR9XPE5_9CHLB</name>
<evidence type="ECO:0000256" key="3">
    <source>
        <dbReference type="ARBA" id="ARBA00022729"/>
    </source>
</evidence>
<evidence type="ECO:0000256" key="1">
    <source>
        <dbReference type="ARBA" id="ARBA00008725"/>
    </source>
</evidence>
<reference evidence="6 7" key="1">
    <citation type="journal article" date="2020" name="Microorganisms">
        <title>Simultaneous Genome Sequencing of Prosthecochloris ethylica and Desulfuromonas acetoxidans within a Syntrophic Mixture Reveals Unique Pili and Protein Interactions.</title>
        <authorList>
            <person name="Kyndt J.A."/>
            <person name="Van Beeumen J.J."/>
            <person name="Meyer T.E."/>
        </authorList>
    </citation>
    <scope>NUCLEOTIDE SEQUENCE [LARGE SCALE GENOMIC DNA]</scope>
    <source>
        <strain evidence="6 7">N3</strain>
    </source>
</reference>
<dbReference type="Pfam" id="PF12849">
    <property type="entry name" value="PBP_like_2"/>
    <property type="match status" value="1"/>
</dbReference>
<comment type="function">
    <text evidence="4">Involved in the system for phosphate transport across the cytoplasmic membrane.</text>
</comment>
<feature type="chain" id="PRO_5045001454" description="Phosphate-binding protein" evidence="4">
    <location>
        <begin position="25"/>
        <end position="272"/>
    </location>
</feature>
<protein>
    <recommendedName>
        <fullName evidence="4">Phosphate-binding protein</fullName>
    </recommendedName>
</protein>
<dbReference type="InterPro" id="IPR024370">
    <property type="entry name" value="PBP_domain"/>
</dbReference>
<dbReference type="EMBL" id="JADGII010000002">
    <property type="protein sequence ID" value="MBF0635864.1"/>
    <property type="molecule type" value="Genomic_DNA"/>
</dbReference>
<dbReference type="Proteomes" id="UP000619838">
    <property type="component" value="Unassembled WGS sequence"/>
</dbReference>
<evidence type="ECO:0000256" key="4">
    <source>
        <dbReference type="RuleBase" id="RU367119"/>
    </source>
</evidence>
<organism evidence="6 7">
    <name type="scientific">Prosthecochloris ethylica</name>
    <dbReference type="NCBI Taxonomy" id="2743976"/>
    <lineage>
        <taxon>Bacteria</taxon>
        <taxon>Pseudomonadati</taxon>
        <taxon>Chlorobiota</taxon>
        <taxon>Chlorobiia</taxon>
        <taxon>Chlorobiales</taxon>
        <taxon>Chlorobiaceae</taxon>
        <taxon>Prosthecochloris</taxon>
    </lineage>
</organism>
<dbReference type="InterPro" id="IPR011862">
    <property type="entry name" value="Phos-bd"/>
</dbReference>
<dbReference type="InterPro" id="IPR050811">
    <property type="entry name" value="Phosphate_ABC_transporter"/>
</dbReference>
<comment type="similarity">
    <text evidence="1 4">Belongs to the PstS family.</text>
</comment>
<accession>A0ABR9XPE5</accession>
<feature type="signal peptide" evidence="4">
    <location>
        <begin position="1"/>
        <end position="24"/>
    </location>
</feature>